<dbReference type="InterPro" id="IPR004358">
    <property type="entry name" value="Sig_transdc_His_kin-like_C"/>
</dbReference>
<dbReference type="EC" id="2.7.13.3" evidence="3"/>
<dbReference type="GO" id="GO:0016301">
    <property type="term" value="F:kinase activity"/>
    <property type="evidence" value="ECO:0007669"/>
    <property type="project" value="UniProtKB-KW"/>
</dbReference>
<dbReference type="PRINTS" id="PR00344">
    <property type="entry name" value="BCTRLSENSOR"/>
</dbReference>
<reference evidence="13" key="1">
    <citation type="submission" date="2023-07" db="EMBL/GenBank/DDBJ databases">
        <title>Characterization of two Paracoccaceae strains isolated from Phycosphere and proposal of Xinfangfangia lacusdiani sp. nov.</title>
        <authorList>
            <person name="Deng Y."/>
            <person name="Zhang Y.Q."/>
        </authorList>
    </citation>
    <scope>NUCLEOTIDE SEQUENCE [LARGE SCALE GENOMIC DNA]</scope>
    <source>
        <strain evidence="13">CPCC 101403</strain>
    </source>
</reference>
<evidence type="ECO:0000256" key="9">
    <source>
        <dbReference type="ARBA" id="ARBA00023136"/>
    </source>
</evidence>
<evidence type="ECO:0000259" key="11">
    <source>
        <dbReference type="PROSITE" id="PS50109"/>
    </source>
</evidence>
<keyword evidence="7 12" id="KW-0418">Kinase</keyword>
<dbReference type="RefSeq" id="WP_311759148.1">
    <property type="nucleotide sequence ID" value="NZ_JAVRQI010000006.1"/>
</dbReference>
<proteinExistence type="predicted"/>
<dbReference type="PANTHER" id="PTHR45436:SF5">
    <property type="entry name" value="SENSOR HISTIDINE KINASE TRCS"/>
    <property type="match status" value="1"/>
</dbReference>
<dbReference type="Proteomes" id="UP001251085">
    <property type="component" value="Unassembled WGS sequence"/>
</dbReference>
<organism evidence="12 13">
    <name type="scientific">Paracoccus broussonetiae</name>
    <dbReference type="NCBI Taxonomy" id="3075834"/>
    <lineage>
        <taxon>Bacteria</taxon>
        <taxon>Pseudomonadati</taxon>
        <taxon>Pseudomonadota</taxon>
        <taxon>Alphaproteobacteria</taxon>
        <taxon>Rhodobacterales</taxon>
        <taxon>Paracoccaceae</taxon>
        <taxon>Paracoccus</taxon>
    </lineage>
</organism>
<dbReference type="SMART" id="SM00387">
    <property type="entry name" value="HATPase_c"/>
    <property type="match status" value="1"/>
</dbReference>
<keyword evidence="9 10" id="KW-0472">Membrane</keyword>
<comment type="catalytic activity">
    <reaction evidence="1">
        <text>ATP + protein L-histidine = ADP + protein N-phospho-L-histidine.</text>
        <dbReference type="EC" id="2.7.13.3"/>
    </reaction>
</comment>
<evidence type="ECO:0000256" key="7">
    <source>
        <dbReference type="ARBA" id="ARBA00022777"/>
    </source>
</evidence>
<evidence type="ECO:0000256" key="5">
    <source>
        <dbReference type="ARBA" id="ARBA00022679"/>
    </source>
</evidence>
<evidence type="ECO:0000256" key="6">
    <source>
        <dbReference type="ARBA" id="ARBA00022692"/>
    </source>
</evidence>
<protein>
    <recommendedName>
        <fullName evidence="3">histidine kinase</fullName>
        <ecNumber evidence="3">2.7.13.3</ecNumber>
    </recommendedName>
</protein>
<keyword evidence="6 10" id="KW-0812">Transmembrane</keyword>
<keyword evidence="4" id="KW-0597">Phosphoprotein</keyword>
<dbReference type="PANTHER" id="PTHR45436">
    <property type="entry name" value="SENSOR HISTIDINE KINASE YKOH"/>
    <property type="match status" value="1"/>
</dbReference>
<dbReference type="Pfam" id="PF02518">
    <property type="entry name" value="HATPase_c"/>
    <property type="match status" value="1"/>
</dbReference>
<evidence type="ECO:0000313" key="13">
    <source>
        <dbReference type="Proteomes" id="UP001251085"/>
    </source>
</evidence>
<evidence type="ECO:0000256" key="8">
    <source>
        <dbReference type="ARBA" id="ARBA00022989"/>
    </source>
</evidence>
<dbReference type="Gene3D" id="1.10.287.130">
    <property type="match status" value="1"/>
</dbReference>
<dbReference type="InterPro" id="IPR003594">
    <property type="entry name" value="HATPase_dom"/>
</dbReference>
<dbReference type="InterPro" id="IPR005467">
    <property type="entry name" value="His_kinase_dom"/>
</dbReference>
<evidence type="ECO:0000256" key="3">
    <source>
        <dbReference type="ARBA" id="ARBA00012438"/>
    </source>
</evidence>
<dbReference type="InterPro" id="IPR036097">
    <property type="entry name" value="HisK_dim/P_sf"/>
</dbReference>
<dbReference type="InterPro" id="IPR050428">
    <property type="entry name" value="TCS_sensor_his_kinase"/>
</dbReference>
<feature type="transmembrane region" description="Helical" evidence="10">
    <location>
        <begin position="168"/>
        <end position="191"/>
    </location>
</feature>
<feature type="domain" description="Histidine kinase" evidence="11">
    <location>
        <begin position="247"/>
        <end position="443"/>
    </location>
</feature>
<comment type="caution">
    <text evidence="12">The sequence shown here is derived from an EMBL/GenBank/DDBJ whole genome shotgun (WGS) entry which is preliminary data.</text>
</comment>
<dbReference type="PROSITE" id="PS50109">
    <property type="entry name" value="HIS_KIN"/>
    <property type="match status" value="1"/>
</dbReference>
<dbReference type="SUPFAM" id="SSF55874">
    <property type="entry name" value="ATPase domain of HSP90 chaperone/DNA topoisomerase II/histidine kinase"/>
    <property type="match status" value="1"/>
</dbReference>
<gene>
    <name evidence="12" type="ORF">RM190_09295</name>
</gene>
<evidence type="ECO:0000256" key="4">
    <source>
        <dbReference type="ARBA" id="ARBA00022553"/>
    </source>
</evidence>
<keyword evidence="13" id="KW-1185">Reference proteome</keyword>
<dbReference type="InterPro" id="IPR036890">
    <property type="entry name" value="HATPase_C_sf"/>
</dbReference>
<name>A0ABU3ED30_9RHOB</name>
<evidence type="ECO:0000256" key="10">
    <source>
        <dbReference type="SAM" id="Phobius"/>
    </source>
</evidence>
<accession>A0ABU3ED30</accession>
<dbReference type="SUPFAM" id="SSF47384">
    <property type="entry name" value="Homodimeric domain of signal transducing histidine kinase"/>
    <property type="match status" value="1"/>
</dbReference>
<evidence type="ECO:0000313" key="12">
    <source>
        <dbReference type="EMBL" id="MDT1062050.1"/>
    </source>
</evidence>
<sequence>MKLTRGSIRWRLSIGAILAVVLALLLSDLALSVMFHRQVTRLTSQELEAKSMALVAGFEGDQPPAAPPDDIGGDRRYLQPYSGLYWQIEVDGRTHRSQSLWDTVLPLTAAMPGRGRAELYGGDGPDGQRLLILDRSIRVGADGHPVRIAVAVSTALMDEAQQLFDRDLVPALVILGVLLILASIVQVAIGLRLFADVHRKVEALQSGRLARLGQDLPTEVRPLASAIDELLDDRDRRIERARHRAADLAHTLKTPLQALHGETSRLRQSGQNEAADAIDEIAEQIRGSVDRELGRARIGAEGSADLAQVVERIAAVLRRTARGDEIGIITQVPSGMLVRIDAYDLTEALGSVAENALRHARERVVIRAEAKGRRIILLIEDDGPGVPPEQLDEVTRRGHFLDSGGTGVGLSLAKEIVEAADGDLLLQNLDPGFRVSLMFWRGPGT</sequence>
<keyword evidence="8 10" id="KW-1133">Transmembrane helix</keyword>
<dbReference type="EMBL" id="JAVRQI010000006">
    <property type="protein sequence ID" value="MDT1062050.1"/>
    <property type="molecule type" value="Genomic_DNA"/>
</dbReference>
<evidence type="ECO:0000256" key="1">
    <source>
        <dbReference type="ARBA" id="ARBA00000085"/>
    </source>
</evidence>
<evidence type="ECO:0000256" key="2">
    <source>
        <dbReference type="ARBA" id="ARBA00004370"/>
    </source>
</evidence>
<dbReference type="Gene3D" id="3.30.565.10">
    <property type="entry name" value="Histidine kinase-like ATPase, C-terminal domain"/>
    <property type="match status" value="1"/>
</dbReference>
<comment type="subcellular location">
    <subcellularLocation>
        <location evidence="2">Membrane</location>
    </subcellularLocation>
</comment>
<keyword evidence="5" id="KW-0808">Transferase</keyword>